<accession>A0A395X5Z5</accession>
<dbReference type="InterPro" id="IPR036779">
    <property type="entry name" value="LysM_dom_sf"/>
</dbReference>
<dbReference type="SMART" id="SM00257">
    <property type="entry name" value="LysM"/>
    <property type="match status" value="1"/>
</dbReference>
<dbReference type="CDD" id="cd00118">
    <property type="entry name" value="LysM"/>
    <property type="match status" value="1"/>
</dbReference>
<dbReference type="PROSITE" id="PS51782">
    <property type="entry name" value="LYSM"/>
    <property type="match status" value="1"/>
</dbReference>
<dbReference type="AlphaFoldDB" id="A0A395X5Z5"/>
<dbReference type="Pfam" id="PF01476">
    <property type="entry name" value="LysM"/>
    <property type="match status" value="1"/>
</dbReference>
<evidence type="ECO:0000313" key="7">
    <source>
        <dbReference type="Proteomes" id="UP000265828"/>
    </source>
</evidence>
<comment type="caution">
    <text evidence="5">The sequence shown here is derived from an EMBL/GenBank/DDBJ whole genome shotgun (WGS) entry which is preliminary data.</text>
</comment>
<feature type="compositionally biased region" description="Polar residues" evidence="1">
    <location>
        <begin position="386"/>
        <end position="397"/>
    </location>
</feature>
<dbReference type="EMBL" id="QSUZ01000022">
    <property type="protein sequence ID" value="RGN85708.1"/>
    <property type="molecule type" value="Genomic_DNA"/>
</dbReference>
<dbReference type="EMBL" id="QRZI01000008">
    <property type="protein sequence ID" value="RGV62934.1"/>
    <property type="molecule type" value="Genomic_DNA"/>
</dbReference>
<dbReference type="SUPFAM" id="SSF54106">
    <property type="entry name" value="LysM domain"/>
    <property type="match status" value="1"/>
</dbReference>
<feature type="compositionally biased region" description="Basic and acidic residues" evidence="1">
    <location>
        <begin position="345"/>
        <end position="381"/>
    </location>
</feature>
<dbReference type="Gene3D" id="3.10.350.10">
    <property type="entry name" value="LysM domain"/>
    <property type="match status" value="1"/>
</dbReference>
<feature type="domain" description="LysM" evidence="2">
    <location>
        <begin position="396"/>
        <end position="443"/>
    </location>
</feature>
<gene>
    <name evidence="5" type="ORF">DWW07_11495</name>
    <name evidence="4" type="ORF">DWZ12_09615</name>
    <name evidence="3" type="ORF">DXB38_13640</name>
</gene>
<evidence type="ECO:0000313" key="4">
    <source>
        <dbReference type="EMBL" id="RGQ04435.1"/>
    </source>
</evidence>
<dbReference type="InterPro" id="IPR018392">
    <property type="entry name" value="LysM"/>
</dbReference>
<proteinExistence type="predicted"/>
<feature type="compositionally biased region" description="Basic and acidic residues" evidence="1">
    <location>
        <begin position="290"/>
        <end position="300"/>
    </location>
</feature>
<dbReference type="EMBL" id="QRSS01000010">
    <property type="protein sequence ID" value="RGQ04435.1"/>
    <property type="molecule type" value="Genomic_DNA"/>
</dbReference>
<sequence length="444" mass="50362">MPEGVIYMIEVIYKDEKQTAKGNEESFNLPKNIRQIGIPNEKYRIYIEDYVYTFLKKIAEKAEEEEKGAAAVFTGEIKWNSGTGYLFIRGALTAEAGEISAEHVEFSDLTWQKLHEETEHYFAGQEIIGWFLTQKSLQMEVTEGVQRIHMKLFGGEKALMLMDPVEKEEAFFCYDNGRLLRQSGYYIYYEKNPQMQAYMLEKNPELNQPEQELVADDAVKTFRKIIQKKHTEEKQETEDKTSVFSYAATACLVLAVLTVGVQFYQNYNHKSITDTITETGSRTVNSTEVTKADRQTEKKSVTPTSALKKDPTPIPVSPAATETPPVTSMAAEDDAETDTKNVLNSEKEQEIYREESDTRKAERRVKQEQMESNAAKDKISEDVTDSEVTSSAESGTSYVIKPGDTLYQISISRYGTMEKVADICRANGLTEEEIIYPGQIIVLP</sequence>
<dbReference type="Proteomes" id="UP000261105">
    <property type="component" value="Unassembled WGS sequence"/>
</dbReference>
<evidence type="ECO:0000256" key="1">
    <source>
        <dbReference type="SAM" id="MobiDB-lite"/>
    </source>
</evidence>
<dbReference type="Proteomes" id="UP000265828">
    <property type="component" value="Unassembled WGS sequence"/>
</dbReference>
<evidence type="ECO:0000259" key="2">
    <source>
        <dbReference type="PROSITE" id="PS51782"/>
    </source>
</evidence>
<evidence type="ECO:0000313" key="8">
    <source>
        <dbReference type="Proteomes" id="UP000283585"/>
    </source>
</evidence>
<feature type="region of interest" description="Disordered" evidence="1">
    <location>
        <begin position="282"/>
        <end position="397"/>
    </location>
</feature>
<organism evidence="5 7">
    <name type="scientific">Blautia obeum</name>
    <dbReference type="NCBI Taxonomy" id="40520"/>
    <lineage>
        <taxon>Bacteria</taxon>
        <taxon>Bacillati</taxon>
        <taxon>Bacillota</taxon>
        <taxon>Clostridia</taxon>
        <taxon>Lachnospirales</taxon>
        <taxon>Lachnospiraceae</taxon>
        <taxon>Blautia</taxon>
    </lineage>
</organism>
<protein>
    <submittedName>
        <fullName evidence="5">LysM peptidoglycan-binding domain-containing protein</fullName>
    </submittedName>
</protein>
<dbReference type="Proteomes" id="UP000283585">
    <property type="component" value="Unassembled WGS sequence"/>
</dbReference>
<name>A0A395X5Z5_9FIRM</name>
<evidence type="ECO:0000313" key="6">
    <source>
        <dbReference type="Proteomes" id="UP000261105"/>
    </source>
</evidence>
<reference evidence="6 7" key="1">
    <citation type="submission" date="2018-08" db="EMBL/GenBank/DDBJ databases">
        <title>A genome reference for cultivated species of the human gut microbiota.</title>
        <authorList>
            <person name="Zou Y."/>
            <person name="Xue W."/>
            <person name="Luo G."/>
        </authorList>
    </citation>
    <scope>NUCLEOTIDE SEQUENCE [LARGE SCALE GENOMIC DNA]</scope>
    <source>
        <strain evidence="5 7">AF14-23</strain>
        <strain evidence="4 8">AF29-2BH</strain>
        <strain evidence="3 6">OM03-6</strain>
    </source>
</reference>
<evidence type="ECO:0000313" key="3">
    <source>
        <dbReference type="EMBL" id="RGN85708.1"/>
    </source>
</evidence>
<evidence type="ECO:0000313" key="5">
    <source>
        <dbReference type="EMBL" id="RGV62934.1"/>
    </source>
</evidence>